<feature type="domain" description="General secretion pathway GspH" evidence="12">
    <location>
        <begin position="53"/>
        <end position="149"/>
    </location>
</feature>
<sequence>MIGNPHPRRSMPSFVYGFTLVELLITIAIVAILLGYGVPSLSGFIADQRVRTAVADIYHDLIFARADALGNTRQVIIEQRIANDWKEGWTICVDNTPRNGQCDLPAEEILKITQPLPGERLRVCTNVADFAQRIVFRPDGRIVRNTPVTDLDQITVSDDLGDGDTSNDKIRSIFFGASGRMTTMDQNGGANGGAACP</sequence>
<dbReference type="Pfam" id="PF12019">
    <property type="entry name" value="GspH"/>
    <property type="match status" value="1"/>
</dbReference>
<dbReference type="Proteomes" id="UP000662914">
    <property type="component" value="Chromosome"/>
</dbReference>
<dbReference type="GO" id="GO:0015627">
    <property type="term" value="C:type II protein secretion system complex"/>
    <property type="evidence" value="ECO:0007669"/>
    <property type="project" value="InterPro"/>
</dbReference>
<dbReference type="GO" id="GO:0005886">
    <property type="term" value="C:plasma membrane"/>
    <property type="evidence" value="ECO:0007669"/>
    <property type="project" value="UniProtKB-SubCell"/>
</dbReference>
<evidence type="ECO:0000313" key="13">
    <source>
        <dbReference type="EMBL" id="BBO21557.1"/>
    </source>
</evidence>
<keyword evidence="7 11" id="KW-1133">Transmembrane helix</keyword>
<organism evidence="13 14">
    <name type="scientific">Candidatus Desulfobacillus denitrificans</name>
    <dbReference type="NCBI Taxonomy" id="2608985"/>
    <lineage>
        <taxon>Bacteria</taxon>
        <taxon>Pseudomonadati</taxon>
        <taxon>Pseudomonadota</taxon>
        <taxon>Betaproteobacteria</taxon>
        <taxon>Candidatus Desulfobacillus</taxon>
    </lineage>
</organism>
<gene>
    <name evidence="13" type="ORF">DSYM_22560</name>
</gene>
<evidence type="ECO:0000256" key="8">
    <source>
        <dbReference type="ARBA" id="ARBA00023136"/>
    </source>
</evidence>
<dbReference type="InterPro" id="IPR045584">
    <property type="entry name" value="Pilin-like"/>
</dbReference>
<accession>A0A809RYZ9</accession>
<name>A0A809RYZ9_9PROT</name>
<comment type="similarity">
    <text evidence="9">Belongs to the GSP H family.</text>
</comment>
<dbReference type="EMBL" id="AP021857">
    <property type="protein sequence ID" value="BBO21557.1"/>
    <property type="molecule type" value="Genomic_DNA"/>
</dbReference>
<keyword evidence="8 11" id="KW-0472">Membrane</keyword>
<evidence type="ECO:0000259" key="12">
    <source>
        <dbReference type="Pfam" id="PF12019"/>
    </source>
</evidence>
<protein>
    <recommendedName>
        <fullName evidence="2">Type II secretion system protein H</fullName>
    </recommendedName>
    <alternativeName>
        <fullName evidence="10">General secretion pathway protein H</fullName>
    </alternativeName>
</protein>
<evidence type="ECO:0000256" key="11">
    <source>
        <dbReference type="SAM" id="Phobius"/>
    </source>
</evidence>
<keyword evidence="3" id="KW-1003">Cell membrane</keyword>
<dbReference type="SUPFAM" id="SSF54523">
    <property type="entry name" value="Pili subunits"/>
    <property type="match status" value="1"/>
</dbReference>
<dbReference type="KEGG" id="ddz:DSYM_22560"/>
<dbReference type="GO" id="GO:0015628">
    <property type="term" value="P:protein secretion by the type II secretion system"/>
    <property type="evidence" value="ECO:0007669"/>
    <property type="project" value="InterPro"/>
</dbReference>
<dbReference type="NCBIfam" id="TIGR02532">
    <property type="entry name" value="IV_pilin_GFxxxE"/>
    <property type="match status" value="1"/>
</dbReference>
<feature type="transmembrane region" description="Helical" evidence="11">
    <location>
        <begin position="14"/>
        <end position="36"/>
    </location>
</feature>
<dbReference type="InterPro" id="IPR022346">
    <property type="entry name" value="T2SS_GspH"/>
</dbReference>
<dbReference type="Gene3D" id="3.55.40.10">
    <property type="entry name" value="minor pseudopilin epsh domain"/>
    <property type="match status" value="1"/>
</dbReference>
<evidence type="ECO:0000256" key="7">
    <source>
        <dbReference type="ARBA" id="ARBA00022989"/>
    </source>
</evidence>
<evidence type="ECO:0000256" key="5">
    <source>
        <dbReference type="ARBA" id="ARBA00022519"/>
    </source>
</evidence>
<proteinExistence type="inferred from homology"/>
<evidence type="ECO:0000256" key="2">
    <source>
        <dbReference type="ARBA" id="ARBA00021549"/>
    </source>
</evidence>
<evidence type="ECO:0000256" key="3">
    <source>
        <dbReference type="ARBA" id="ARBA00022475"/>
    </source>
</evidence>
<keyword evidence="6 11" id="KW-0812">Transmembrane</keyword>
<evidence type="ECO:0000313" key="14">
    <source>
        <dbReference type="Proteomes" id="UP000662914"/>
    </source>
</evidence>
<evidence type="ECO:0000256" key="6">
    <source>
        <dbReference type="ARBA" id="ARBA00022692"/>
    </source>
</evidence>
<dbReference type="InterPro" id="IPR012902">
    <property type="entry name" value="N_methyl_site"/>
</dbReference>
<dbReference type="Pfam" id="PF07963">
    <property type="entry name" value="N_methyl"/>
    <property type="match status" value="1"/>
</dbReference>
<evidence type="ECO:0000256" key="1">
    <source>
        <dbReference type="ARBA" id="ARBA00004377"/>
    </source>
</evidence>
<keyword evidence="4" id="KW-0488">Methylation</keyword>
<evidence type="ECO:0000256" key="9">
    <source>
        <dbReference type="ARBA" id="ARBA00025772"/>
    </source>
</evidence>
<evidence type="ECO:0000256" key="10">
    <source>
        <dbReference type="ARBA" id="ARBA00030775"/>
    </source>
</evidence>
<reference evidence="13" key="1">
    <citation type="journal article" name="DNA Res.">
        <title>The physiological potential of anammox bacteria as revealed by their core genome structure.</title>
        <authorList>
            <person name="Okubo T."/>
            <person name="Toyoda A."/>
            <person name="Fukuhara K."/>
            <person name="Uchiyama I."/>
            <person name="Harigaya Y."/>
            <person name="Kuroiwa M."/>
            <person name="Suzuki T."/>
            <person name="Murakami Y."/>
            <person name="Suwa Y."/>
            <person name="Takami H."/>
        </authorList>
    </citation>
    <scope>NUCLEOTIDE SEQUENCE</scope>
    <source>
        <strain evidence="13">317325-3</strain>
    </source>
</reference>
<evidence type="ECO:0000256" key="4">
    <source>
        <dbReference type="ARBA" id="ARBA00022481"/>
    </source>
</evidence>
<comment type="subcellular location">
    <subcellularLocation>
        <location evidence="1">Cell inner membrane</location>
        <topology evidence="1">Single-pass membrane protein</topology>
    </subcellularLocation>
</comment>
<dbReference type="AlphaFoldDB" id="A0A809RYZ9"/>
<keyword evidence="5" id="KW-0997">Cell inner membrane</keyword>